<evidence type="ECO:0000256" key="1">
    <source>
        <dbReference type="ARBA" id="ARBA00022723"/>
    </source>
</evidence>
<feature type="coiled-coil region" evidence="5">
    <location>
        <begin position="34"/>
        <end position="89"/>
    </location>
</feature>
<evidence type="ECO:0000313" key="9">
    <source>
        <dbReference type="Proteomes" id="UP000887116"/>
    </source>
</evidence>
<dbReference type="OrthoDB" id="6433609at2759"/>
<reference evidence="8" key="1">
    <citation type="submission" date="2020-07" db="EMBL/GenBank/DDBJ databases">
        <title>Multicomponent nature underlies the extraordinary mechanical properties of spider dragline silk.</title>
        <authorList>
            <person name="Kono N."/>
            <person name="Nakamura H."/>
            <person name="Mori M."/>
            <person name="Yoshida Y."/>
            <person name="Ohtoshi R."/>
            <person name="Malay A.D."/>
            <person name="Moran D.A.P."/>
            <person name="Tomita M."/>
            <person name="Numata K."/>
            <person name="Arakawa K."/>
        </authorList>
    </citation>
    <scope>NUCLEOTIDE SEQUENCE</scope>
</reference>
<evidence type="ECO:0000256" key="4">
    <source>
        <dbReference type="PROSITE-ProRule" id="PRU00175"/>
    </source>
</evidence>
<dbReference type="Proteomes" id="UP000887116">
    <property type="component" value="Unassembled WGS sequence"/>
</dbReference>
<dbReference type="PANTHER" id="PTHR23041:SF78">
    <property type="entry name" value="E3 UBIQUITIN-PROTEIN LIGASE RNF4"/>
    <property type="match status" value="1"/>
</dbReference>
<sequence length="294" mass="34275">MIGDETSLNEDSRDDIKWNRQEVLSLWNKACHLAEKLEQVANGLEAAKENYRNEIEDWRKEREEQIIRERKILEESEELRKELQAWMNQNITSRPRTASFSSHVQPSCEEIVSYTTEIIDSMWPNAFSPLESDEEDVENVEQVDESTVEENNTEENEVVEEPEQQENQETTENEEETAENEEETVEVLEYTPVASTVEVLSSSSRLECTWKRKADSPASDENIKKRRLILVECPVCLEALPDMVEIGKVLMVTVCGHVMCSNCAMRLWIQRRNRCRCPKCHKKYKIDTLQPVYL</sequence>
<dbReference type="SMART" id="SM00184">
    <property type="entry name" value="RING"/>
    <property type="match status" value="1"/>
</dbReference>
<accession>A0A8X6F2J3</accession>
<dbReference type="PROSITE" id="PS00518">
    <property type="entry name" value="ZF_RING_1"/>
    <property type="match status" value="1"/>
</dbReference>
<dbReference type="InterPro" id="IPR017907">
    <property type="entry name" value="Znf_RING_CS"/>
</dbReference>
<dbReference type="InterPro" id="IPR001841">
    <property type="entry name" value="Znf_RING"/>
</dbReference>
<dbReference type="GO" id="GO:0008270">
    <property type="term" value="F:zinc ion binding"/>
    <property type="evidence" value="ECO:0007669"/>
    <property type="project" value="UniProtKB-KW"/>
</dbReference>
<dbReference type="PROSITE" id="PS50089">
    <property type="entry name" value="ZF_RING_2"/>
    <property type="match status" value="1"/>
</dbReference>
<protein>
    <recommendedName>
        <fullName evidence="7">RING-type domain-containing protein</fullName>
    </recommendedName>
</protein>
<dbReference type="InterPro" id="IPR047134">
    <property type="entry name" value="RNF4"/>
</dbReference>
<dbReference type="AlphaFoldDB" id="A0A8X6F2J3"/>
<comment type="caution">
    <text evidence="8">The sequence shown here is derived from an EMBL/GenBank/DDBJ whole genome shotgun (WGS) entry which is preliminary data.</text>
</comment>
<dbReference type="InterPro" id="IPR027370">
    <property type="entry name" value="Znf-RING_euk"/>
</dbReference>
<keyword evidence="2 4" id="KW-0863">Zinc-finger</keyword>
<name>A0A8X6F2J3_TRICU</name>
<feature type="compositionally biased region" description="Acidic residues" evidence="6">
    <location>
        <begin position="131"/>
        <end position="185"/>
    </location>
</feature>
<evidence type="ECO:0000313" key="8">
    <source>
        <dbReference type="EMBL" id="GFQ69248.1"/>
    </source>
</evidence>
<evidence type="ECO:0000259" key="7">
    <source>
        <dbReference type="PROSITE" id="PS50089"/>
    </source>
</evidence>
<dbReference type="Pfam" id="PF13445">
    <property type="entry name" value="zf-RING_UBOX"/>
    <property type="match status" value="1"/>
</dbReference>
<keyword evidence="1" id="KW-0479">Metal-binding</keyword>
<keyword evidence="3" id="KW-0862">Zinc</keyword>
<dbReference type="EMBL" id="BMAO01000798">
    <property type="protein sequence ID" value="GFQ69248.1"/>
    <property type="molecule type" value="Genomic_DNA"/>
</dbReference>
<feature type="domain" description="RING-type" evidence="7">
    <location>
        <begin position="233"/>
        <end position="281"/>
    </location>
</feature>
<dbReference type="PANTHER" id="PTHR23041">
    <property type="entry name" value="RING FINGER DOMAIN-CONTAINING"/>
    <property type="match status" value="1"/>
</dbReference>
<proteinExistence type="predicted"/>
<dbReference type="Gene3D" id="3.30.40.10">
    <property type="entry name" value="Zinc/RING finger domain, C3HC4 (zinc finger)"/>
    <property type="match status" value="1"/>
</dbReference>
<feature type="region of interest" description="Disordered" evidence="6">
    <location>
        <begin position="126"/>
        <end position="185"/>
    </location>
</feature>
<organism evidence="8 9">
    <name type="scientific">Trichonephila clavata</name>
    <name type="common">Joro spider</name>
    <name type="synonym">Nephila clavata</name>
    <dbReference type="NCBI Taxonomy" id="2740835"/>
    <lineage>
        <taxon>Eukaryota</taxon>
        <taxon>Metazoa</taxon>
        <taxon>Ecdysozoa</taxon>
        <taxon>Arthropoda</taxon>
        <taxon>Chelicerata</taxon>
        <taxon>Arachnida</taxon>
        <taxon>Araneae</taxon>
        <taxon>Araneomorphae</taxon>
        <taxon>Entelegynae</taxon>
        <taxon>Araneoidea</taxon>
        <taxon>Nephilidae</taxon>
        <taxon>Trichonephila</taxon>
    </lineage>
</organism>
<evidence type="ECO:0000256" key="5">
    <source>
        <dbReference type="SAM" id="Coils"/>
    </source>
</evidence>
<dbReference type="InterPro" id="IPR013083">
    <property type="entry name" value="Znf_RING/FYVE/PHD"/>
</dbReference>
<keyword evidence="5" id="KW-0175">Coiled coil</keyword>
<gene>
    <name evidence="8" type="ORF">TNCT_313011</name>
</gene>
<evidence type="ECO:0000256" key="2">
    <source>
        <dbReference type="ARBA" id="ARBA00022771"/>
    </source>
</evidence>
<evidence type="ECO:0000256" key="3">
    <source>
        <dbReference type="ARBA" id="ARBA00022833"/>
    </source>
</evidence>
<evidence type="ECO:0000256" key="6">
    <source>
        <dbReference type="SAM" id="MobiDB-lite"/>
    </source>
</evidence>
<dbReference type="SUPFAM" id="SSF57850">
    <property type="entry name" value="RING/U-box"/>
    <property type="match status" value="1"/>
</dbReference>
<keyword evidence="9" id="KW-1185">Reference proteome</keyword>